<dbReference type="Pfam" id="PF13440">
    <property type="entry name" value="Polysacc_synt_3"/>
    <property type="match status" value="1"/>
</dbReference>
<comment type="subcellular location">
    <subcellularLocation>
        <location evidence="1">Cell membrane</location>
        <topology evidence="1">Multi-pass membrane protein</topology>
    </subcellularLocation>
</comment>
<evidence type="ECO:0000256" key="6">
    <source>
        <dbReference type="SAM" id="Phobius"/>
    </source>
</evidence>
<name>A0A941D0K3_9CAUL</name>
<feature type="transmembrane region" description="Helical" evidence="6">
    <location>
        <begin position="7"/>
        <end position="27"/>
    </location>
</feature>
<dbReference type="InterPro" id="IPR050833">
    <property type="entry name" value="Poly_Biosynth_Transport"/>
</dbReference>
<feature type="transmembrane region" description="Helical" evidence="6">
    <location>
        <begin position="292"/>
        <end position="313"/>
    </location>
</feature>
<dbReference type="AlphaFoldDB" id="A0A941D0K3"/>
<feature type="transmembrane region" description="Helical" evidence="6">
    <location>
        <begin position="167"/>
        <end position="185"/>
    </location>
</feature>
<evidence type="ECO:0000256" key="3">
    <source>
        <dbReference type="ARBA" id="ARBA00022692"/>
    </source>
</evidence>
<feature type="transmembrane region" description="Helical" evidence="6">
    <location>
        <begin position="255"/>
        <end position="272"/>
    </location>
</feature>
<feature type="transmembrane region" description="Helical" evidence="6">
    <location>
        <begin position="441"/>
        <end position="459"/>
    </location>
</feature>
<feature type="transmembrane region" description="Helical" evidence="6">
    <location>
        <begin position="325"/>
        <end position="343"/>
    </location>
</feature>
<feature type="transmembrane region" description="Helical" evidence="6">
    <location>
        <begin position="206"/>
        <end position="225"/>
    </location>
</feature>
<keyword evidence="3 6" id="KW-0812">Transmembrane</keyword>
<evidence type="ECO:0000256" key="4">
    <source>
        <dbReference type="ARBA" id="ARBA00022989"/>
    </source>
</evidence>
<evidence type="ECO:0000256" key="5">
    <source>
        <dbReference type="ARBA" id="ARBA00023136"/>
    </source>
</evidence>
<feature type="transmembrane region" description="Helical" evidence="6">
    <location>
        <begin position="382"/>
        <end position="401"/>
    </location>
</feature>
<keyword evidence="2" id="KW-1003">Cell membrane</keyword>
<gene>
    <name evidence="7" type="ORF">JKL49_10010</name>
</gene>
<dbReference type="PANTHER" id="PTHR30250:SF31">
    <property type="entry name" value="INNER MEMBRANE PROTEIN YGHQ"/>
    <property type="match status" value="1"/>
</dbReference>
<accession>A0A941D0K3</accession>
<dbReference type="EMBL" id="JAGSGD010000001">
    <property type="protein sequence ID" value="MBR7619722.1"/>
    <property type="molecule type" value="Genomic_DNA"/>
</dbReference>
<dbReference type="PANTHER" id="PTHR30250">
    <property type="entry name" value="PST FAMILY PREDICTED COLANIC ACID TRANSPORTER"/>
    <property type="match status" value="1"/>
</dbReference>
<comment type="caution">
    <text evidence="7">The sequence shown here is derived from an EMBL/GenBank/DDBJ whole genome shotgun (WGS) entry which is preliminary data.</text>
</comment>
<organism evidence="7 8">
    <name type="scientific">Phenylobacterium glaciei</name>
    <dbReference type="NCBI Taxonomy" id="2803784"/>
    <lineage>
        <taxon>Bacteria</taxon>
        <taxon>Pseudomonadati</taxon>
        <taxon>Pseudomonadota</taxon>
        <taxon>Alphaproteobacteria</taxon>
        <taxon>Caulobacterales</taxon>
        <taxon>Caulobacteraceae</taxon>
        <taxon>Phenylobacterium</taxon>
    </lineage>
</organism>
<evidence type="ECO:0000313" key="8">
    <source>
        <dbReference type="Proteomes" id="UP000622580"/>
    </source>
</evidence>
<feature type="transmembrane region" description="Helical" evidence="6">
    <location>
        <begin position="408"/>
        <end position="429"/>
    </location>
</feature>
<keyword evidence="8" id="KW-1185">Reference proteome</keyword>
<protein>
    <submittedName>
        <fullName evidence="7">Lipopolysaccharide biosynthesis protein</fullName>
    </submittedName>
</protein>
<dbReference type="RefSeq" id="WP_215340063.1">
    <property type="nucleotide sequence ID" value="NZ_JAGSGD010000001.1"/>
</dbReference>
<evidence type="ECO:0000256" key="1">
    <source>
        <dbReference type="ARBA" id="ARBA00004651"/>
    </source>
</evidence>
<keyword evidence="5 6" id="KW-0472">Membrane</keyword>
<sequence>MFWRGVIGYLPVNVVQGVVGLLTIVAFTRLLTPAQFGDYALGISVMALVHTAVFTWNEAAMARFWAGESGRDGGADHSATVYRAWLLLLAVLPIAALIALALPMTPSLKLAVLVGLATVAPRTFVKIAQERRRAAGEVKSAALLDMGQTLGGFLIGVGLALAGLGGAAPVAGLGLAALACLPFILAAEHRQQAGGQIEPQRLRSHAAYGVPVALSLILALVLSTTDRFLLSAFLDESAVGVYHAGYSLANRSLDVVFIWLGAAGGPALIMALERGGRSALAEAAREQAQLMLLLTVPAATGLALVSAPLAKLMIGPTLSAGAGHVTPWIALSGLLAGMTTYYFHQAFTLGRRTSLLLAAMAVPAATNVALNIVLIPRFGLDGALWATPASYGLGLAASAFLGRRSVTLPIPWITLAQAVGASGLMALVVSRIPAVGGLLELLFKAAAGALVYGAVIALVDAGALRSRGRDALSTFRARSAT</sequence>
<feature type="transmembrane region" description="Helical" evidence="6">
    <location>
        <begin position="81"/>
        <end position="102"/>
    </location>
</feature>
<evidence type="ECO:0000313" key="7">
    <source>
        <dbReference type="EMBL" id="MBR7619722.1"/>
    </source>
</evidence>
<keyword evidence="4 6" id="KW-1133">Transmembrane helix</keyword>
<evidence type="ECO:0000256" key="2">
    <source>
        <dbReference type="ARBA" id="ARBA00022475"/>
    </source>
</evidence>
<dbReference type="GO" id="GO:0005886">
    <property type="term" value="C:plasma membrane"/>
    <property type="evidence" value="ECO:0007669"/>
    <property type="project" value="UniProtKB-SubCell"/>
</dbReference>
<feature type="transmembrane region" description="Helical" evidence="6">
    <location>
        <begin position="39"/>
        <end position="60"/>
    </location>
</feature>
<reference evidence="7" key="1">
    <citation type="submission" date="2021-04" db="EMBL/GenBank/DDBJ databases">
        <title>Draft genome assembly of strain Phenylobacterium sp. 20VBR1 using MiniION and Illumina platforms.</title>
        <authorList>
            <person name="Thomas F.A."/>
            <person name="Krishnan K.P."/>
            <person name="Sinha R.K."/>
        </authorList>
    </citation>
    <scope>NUCLEOTIDE SEQUENCE</scope>
    <source>
        <strain evidence="7">20VBR1</strain>
    </source>
</reference>
<feature type="transmembrane region" description="Helical" evidence="6">
    <location>
        <begin position="355"/>
        <end position="376"/>
    </location>
</feature>
<dbReference type="Proteomes" id="UP000622580">
    <property type="component" value="Unassembled WGS sequence"/>
</dbReference>
<proteinExistence type="predicted"/>